<evidence type="ECO:0000313" key="4">
    <source>
        <dbReference type="EMBL" id="MBO1361407.1"/>
    </source>
</evidence>
<dbReference type="PROSITE" id="PS51186">
    <property type="entry name" value="GNAT"/>
    <property type="match status" value="1"/>
</dbReference>
<dbReference type="CDD" id="cd04301">
    <property type="entry name" value="NAT_SF"/>
    <property type="match status" value="1"/>
</dbReference>
<dbReference type="InterPro" id="IPR036388">
    <property type="entry name" value="WH-like_DNA-bd_sf"/>
</dbReference>
<dbReference type="SUPFAM" id="SSF55729">
    <property type="entry name" value="Acyl-CoA N-acyltransferases (Nat)"/>
    <property type="match status" value="1"/>
</dbReference>
<keyword evidence="5" id="KW-1185">Reference proteome</keyword>
<sequence>MFRDMENFVASVRTFNRFYTRAVGALNARFLGADMTLGEARLLHEIARADTAQASELKRRLDMDAAQMSRMLARFEARGWIVRGQENDDARAKTVALTPEGSAAFQELDRRQIEATTAMLADLDAWGAGDVTAGLTMARLRLDPSSGEVLNVRPFRSGDVGMIAARQSLLYAQENGWGAPLEALVTTTAANFLRDYRPGRDACWVAELDGVMAGSVMVTDEGGGQARLRLLYAEPFARNRGVGAELIGRCVSFAKEAGYESLILWTHTVLEGARRLYSRYGFVLTEVETHTKFGEPVQGETWLLTFRR</sequence>
<evidence type="ECO:0000313" key="5">
    <source>
        <dbReference type="Proteomes" id="UP000664771"/>
    </source>
</evidence>
<dbReference type="Gene3D" id="1.10.10.10">
    <property type="entry name" value="Winged helix-like DNA-binding domain superfamily/Winged helix DNA-binding domain"/>
    <property type="match status" value="1"/>
</dbReference>
<dbReference type="InterPro" id="IPR036390">
    <property type="entry name" value="WH_DNA-bd_sf"/>
</dbReference>
<evidence type="ECO:0000259" key="2">
    <source>
        <dbReference type="PROSITE" id="PS50995"/>
    </source>
</evidence>
<feature type="domain" description="N-acetyltransferase" evidence="3">
    <location>
        <begin position="150"/>
        <end position="308"/>
    </location>
</feature>
<dbReference type="Pfam" id="PF00583">
    <property type="entry name" value="Acetyltransf_1"/>
    <property type="match status" value="1"/>
</dbReference>
<reference evidence="4 5" key="1">
    <citation type="submission" date="2021-03" db="EMBL/GenBank/DDBJ databases">
        <title>The complete genome sequence of Acetobacter sacchari TBRC 11175.</title>
        <authorList>
            <person name="Charoenyingcharoen P."/>
            <person name="Yukphan P."/>
        </authorList>
    </citation>
    <scope>NUCLEOTIDE SEQUENCE [LARGE SCALE GENOMIC DNA]</scope>
    <source>
        <strain evidence="4 5">TBRC 11175</strain>
    </source>
</reference>
<gene>
    <name evidence="4" type="ORF">J2D73_16605</name>
</gene>
<dbReference type="Pfam" id="PF12802">
    <property type="entry name" value="MarR_2"/>
    <property type="match status" value="1"/>
</dbReference>
<name>A0ABS3LZU2_9PROT</name>
<feature type="domain" description="HTH marR-type" evidence="2">
    <location>
        <begin position="1"/>
        <end position="143"/>
    </location>
</feature>
<dbReference type="PANTHER" id="PTHR13947:SF37">
    <property type="entry name" value="LD18367P"/>
    <property type="match status" value="1"/>
</dbReference>
<organism evidence="4 5">
    <name type="scientific">Acetobacter sacchari</name>
    <dbReference type="NCBI Taxonomy" id="2661687"/>
    <lineage>
        <taxon>Bacteria</taxon>
        <taxon>Pseudomonadati</taxon>
        <taxon>Pseudomonadota</taxon>
        <taxon>Alphaproteobacteria</taxon>
        <taxon>Acetobacterales</taxon>
        <taxon>Acetobacteraceae</taxon>
        <taxon>Acetobacter</taxon>
    </lineage>
</organism>
<accession>A0ABS3LZU2</accession>
<dbReference type="SMART" id="SM00347">
    <property type="entry name" value="HTH_MARR"/>
    <property type="match status" value="1"/>
</dbReference>
<dbReference type="Gene3D" id="3.40.630.30">
    <property type="match status" value="1"/>
</dbReference>
<dbReference type="PROSITE" id="PS50995">
    <property type="entry name" value="HTH_MARR_2"/>
    <property type="match status" value="1"/>
</dbReference>
<dbReference type="InterPro" id="IPR016181">
    <property type="entry name" value="Acyl_CoA_acyltransferase"/>
</dbReference>
<protein>
    <submittedName>
        <fullName evidence="4">Bifunctional helix-turn-helix transcriptional regulator/GNAT family N-acetyltransferase</fullName>
    </submittedName>
</protein>
<evidence type="ECO:0000259" key="3">
    <source>
        <dbReference type="PROSITE" id="PS51186"/>
    </source>
</evidence>
<dbReference type="EMBL" id="JAFVMF010000022">
    <property type="protein sequence ID" value="MBO1361407.1"/>
    <property type="molecule type" value="Genomic_DNA"/>
</dbReference>
<evidence type="ECO:0000256" key="1">
    <source>
        <dbReference type="ARBA" id="ARBA00022679"/>
    </source>
</evidence>
<dbReference type="InterPro" id="IPR000182">
    <property type="entry name" value="GNAT_dom"/>
</dbReference>
<keyword evidence="1" id="KW-0808">Transferase</keyword>
<dbReference type="PANTHER" id="PTHR13947">
    <property type="entry name" value="GNAT FAMILY N-ACETYLTRANSFERASE"/>
    <property type="match status" value="1"/>
</dbReference>
<dbReference type="PRINTS" id="PR00598">
    <property type="entry name" value="HTHMARR"/>
</dbReference>
<dbReference type="InterPro" id="IPR000835">
    <property type="entry name" value="HTH_MarR-typ"/>
</dbReference>
<proteinExistence type="predicted"/>
<dbReference type="Proteomes" id="UP000664771">
    <property type="component" value="Unassembled WGS sequence"/>
</dbReference>
<dbReference type="SUPFAM" id="SSF46785">
    <property type="entry name" value="Winged helix' DNA-binding domain"/>
    <property type="match status" value="1"/>
</dbReference>
<comment type="caution">
    <text evidence="4">The sequence shown here is derived from an EMBL/GenBank/DDBJ whole genome shotgun (WGS) entry which is preliminary data.</text>
</comment>
<dbReference type="InterPro" id="IPR050769">
    <property type="entry name" value="NAT_camello-type"/>
</dbReference>